<feature type="domain" description="Bromo" evidence="14">
    <location>
        <begin position="572"/>
        <end position="642"/>
    </location>
</feature>
<sequence length="665" mass="74414">MKVLYPAPATAELPADHVVALRIARYSPCSNCDCRGLRPPAGCELMLDSDFEEDLMLLGLTEDVFDDGELNGTYIEICACGHSVPNHSADVSILGRDEFVRRYRVADRMDELRKGINRILDFQYTDRDQESLRRQLCHPDDAPLPMHDTFGDDVSPGKRPFSPLLSDLSGGEFDPALDGPPRKKQRRSCSFSSSSLSEESSSSSDEDEAPLAHSRKAVPLKNGKGNVTRPTRRAAGKGTKSKSKSKAHTAPVTKAPPTEKERADMAMPPAKGINGHDAKVKMEDKLDDSQLTRLATGVTVDASSAASANPTVKPEKPAQVELRNGLIHIVPVENDGEKVSLIILTGLKTLFQKQLPKMPREYIARLVYDSNSKCLAIIKRGFKVVGGICFRPFPHRGFAEIVFFATASVDQVKGYGGMLMDHFKAHIRQTYPDMDHFLTYADNYAVGYFRKQGFSKDITLDRSRWAGYIKDYEGGTIMQCTMLPKVDYLQTKDIITKQREAILEKIREKSRSHIVYAGLDWWKKGNGGPIDPKDVPGLRESGWSPAMVALTKRPVTKSAERSAMEKLLSDLQTNALAWPFLQPVNAEEVADYYEYIKQPMDFATMEHKLETNQYLTLDDFVADAKLVFENCKLYNAEGTTYHKTAVKMERFLREQLSKLKVKRES</sequence>
<feature type="compositionally biased region" description="Basic residues" evidence="13">
    <location>
        <begin position="230"/>
        <end position="247"/>
    </location>
</feature>
<comment type="caution">
    <text evidence="16">The sequence shown here is derived from an EMBL/GenBank/DDBJ whole genome shotgun (WGS) entry which is preliminary data.</text>
</comment>
<dbReference type="InterPro" id="IPR018359">
    <property type="entry name" value="Bromodomain_CS"/>
</dbReference>
<evidence type="ECO:0000256" key="9">
    <source>
        <dbReference type="ARBA" id="ARBA00023163"/>
    </source>
</evidence>
<dbReference type="Proteomes" id="UP001385951">
    <property type="component" value="Unassembled WGS sequence"/>
</dbReference>
<keyword evidence="8" id="KW-0010">Activator</keyword>
<evidence type="ECO:0000259" key="14">
    <source>
        <dbReference type="PROSITE" id="PS50014"/>
    </source>
</evidence>
<dbReference type="EC" id="2.3.1.48" evidence="3"/>
<dbReference type="GO" id="GO:0010484">
    <property type="term" value="F:histone H3 acetyltransferase activity"/>
    <property type="evidence" value="ECO:0007669"/>
    <property type="project" value="TreeGrafter"/>
</dbReference>
<dbReference type="InterPro" id="IPR037800">
    <property type="entry name" value="GCN5"/>
</dbReference>
<keyword evidence="7 12" id="KW-0103">Bromodomain</keyword>
<dbReference type="CDD" id="cd04301">
    <property type="entry name" value="NAT_SF"/>
    <property type="match status" value="1"/>
</dbReference>
<dbReference type="SMART" id="SM00297">
    <property type="entry name" value="BROMO"/>
    <property type="match status" value="1"/>
</dbReference>
<evidence type="ECO:0000256" key="12">
    <source>
        <dbReference type="PROSITE-ProRule" id="PRU00035"/>
    </source>
</evidence>
<dbReference type="GO" id="GO:0005634">
    <property type="term" value="C:nucleus"/>
    <property type="evidence" value="ECO:0007669"/>
    <property type="project" value="UniProtKB-SubCell"/>
</dbReference>
<evidence type="ECO:0000256" key="11">
    <source>
        <dbReference type="ARBA" id="ARBA00023315"/>
    </source>
</evidence>
<feature type="compositionally biased region" description="Low complexity" evidence="13">
    <location>
        <begin position="188"/>
        <end position="203"/>
    </location>
</feature>
<dbReference type="PRINTS" id="PR00503">
    <property type="entry name" value="BROMODOMAIN"/>
</dbReference>
<keyword evidence="5" id="KW-0156">Chromatin regulator</keyword>
<evidence type="ECO:0000256" key="7">
    <source>
        <dbReference type="ARBA" id="ARBA00023117"/>
    </source>
</evidence>
<dbReference type="InterPro" id="IPR016181">
    <property type="entry name" value="Acyl_CoA_acyltransferase"/>
</dbReference>
<proteinExistence type="inferred from homology"/>
<reference evidence="16 17" key="1">
    <citation type="submission" date="2022-09" db="EMBL/GenBank/DDBJ databases">
        <authorList>
            <person name="Palmer J.M."/>
        </authorList>
    </citation>
    <scope>NUCLEOTIDE SEQUENCE [LARGE SCALE GENOMIC DNA]</scope>
    <source>
        <strain evidence="16 17">DSM 7382</strain>
    </source>
</reference>
<dbReference type="PROSITE" id="PS50014">
    <property type="entry name" value="BROMODOMAIN_2"/>
    <property type="match status" value="1"/>
</dbReference>
<dbReference type="Gene3D" id="3.40.630.30">
    <property type="match status" value="1"/>
</dbReference>
<dbReference type="PROSITE" id="PS00633">
    <property type="entry name" value="BROMODOMAIN_1"/>
    <property type="match status" value="1"/>
</dbReference>
<dbReference type="CDD" id="cd05509">
    <property type="entry name" value="Bromo_gcn5_like"/>
    <property type="match status" value="1"/>
</dbReference>
<keyword evidence="10" id="KW-0539">Nucleus</keyword>
<dbReference type="GO" id="GO:0000123">
    <property type="term" value="C:histone acetyltransferase complex"/>
    <property type="evidence" value="ECO:0007669"/>
    <property type="project" value="TreeGrafter"/>
</dbReference>
<dbReference type="InterPro" id="IPR000182">
    <property type="entry name" value="GNAT_dom"/>
</dbReference>
<evidence type="ECO:0000256" key="13">
    <source>
        <dbReference type="SAM" id="MobiDB-lite"/>
    </source>
</evidence>
<dbReference type="PANTHER" id="PTHR45750:SF3">
    <property type="entry name" value="HISTONE ACETYLTRANSFERASE"/>
    <property type="match status" value="1"/>
</dbReference>
<organism evidence="16 17">
    <name type="scientific">Cerrena zonata</name>
    <dbReference type="NCBI Taxonomy" id="2478898"/>
    <lineage>
        <taxon>Eukaryota</taxon>
        <taxon>Fungi</taxon>
        <taxon>Dikarya</taxon>
        <taxon>Basidiomycota</taxon>
        <taxon>Agaricomycotina</taxon>
        <taxon>Agaricomycetes</taxon>
        <taxon>Polyporales</taxon>
        <taxon>Cerrenaceae</taxon>
        <taxon>Cerrena</taxon>
    </lineage>
</organism>
<dbReference type="Pfam" id="PF00439">
    <property type="entry name" value="Bromodomain"/>
    <property type="match status" value="1"/>
</dbReference>
<dbReference type="SUPFAM" id="SSF47370">
    <property type="entry name" value="Bromodomain"/>
    <property type="match status" value="1"/>
</dbReference>
<evidence type="ECO:0000256" key="10">
    <source>
        <dbReference type="ARBA" id="ARBA00023242"/>
    </source>
</evidence>
<dbReference type="SUPFAM" id="SSF55729">
    <property type="entry name" value="Acyl-CoA N-acyltransferases (Nat)"/>
    <property type="match status" value="1"/>
</dbReference>
<protein>
    <recommendedName>
        <fullName evidence="3">histone acetyltransferase</fullName>
        <ecNumber evidence="3">2.3.1.48</ecNumber>
    </recommendedName>
</protein>
<keyword evidence="4" id="KW-0808">Transferase</keyword>
<keyword evidence="6" id="KW-0805">Transcription regulation</keyword>
<feature type="region of interest" description="Disordered" evidence="13">
    <location>
        <begin position="137"/>
        <end position="277"/>
    </location>
</feature>
<dbReference type="PROSITE" id="PS51186">
    <property type="entry name" value="GNAT"/>
    <property type="match status" value="1"/>
</dbReference>
<evidence type="ECO:0000313" key="17">
    <source>
        <dbReference type="Proteomes" id="UP001385951"/>
    </source>
</evidence>
<dbReference type="EMBL" id="JASBNA010000014">
    <property type="protein sequence ID" value="KAK7687202.1"/>
    <property type="molecule type" value="Genomic_DNA"/>
</dbReference>
<comment type="similarity">
    <text evidence="2">Belongs to the acetyltransferase family. GCN5 subfamily.</text>
</comment>
<dbReference type="GO" id="GO:0045944">
    <property type="term" value="P:positive regulation of transcription by RNA polymerase II"/>
    <property type="evidence" value="ECO:0007669"/>
    <property type="project" value="TreeGrafter"/>
</dbReference>
<keyword evidence="11" id="KW-0012">Acyltransferase</keyword>
<gene>
    <name evidence="16" type="ORF">QCA50_009706</name>
</gene>
<evidence type="ECO:0000313" key="16">
    <source>
        <dbReference type="EMBL" id="KAK7687202.1"/>
    </source>
</evidence>
<evidence type="ECO:0000256" key="4">
    <source>
        <dbReference type="ARBA" id="ARBA00022679"/>
    </source>
</evidence>
<evidence type="ECO:0000256" key="6">
    <source>
        <dbReference type="ARBA" id="ARBA00023015"/>
    </source>
</evidence>
<accession>A0AAW0G496</accession>
<dbReference type="InterPro" id="IPR001487">
    <property type="entry name" value="Bromodomain"/>
</dbReference>
<evidence type="ECO:0000256" key="1">
    <source>
        <dbReference type="ARBA" id="ARBA00004123"/>
    </source>
</evidence>
<name>A0AAW0G496_9APHY</name>
<dbReference type="PANTHER" id="PTHR45750">
    <property type="entry name" value="GH11602P"/>
    <property type="match status" value="1"/>
</dbReference>
<evidence type="ECO:0000256" key="5">
    <source>
        <dbReference type="ARBA" id="ARBA00022853"/>
    </source>
</evidence>
<evidence type="ECO:0000256" key="8">
    <source>
        <dbReference type="ARBA" id="ARBA00023159"/>
    </source>
</evidence>
<feature type="domain" description="N-acetyltransferase" evidence="15">
    <location>
        <begin position="327"/>
        <end position="483"/>
    </location>
</feature>
<keyword evidence="17" id="KW-1185">Reference proteome</keyword>
<evidence type="ECO:0000256" key="2">
    <source>
        <dbReference type="ARBA" id="ARBA00008607"/>
    </source>
</evidence>
<comment type="subcellular location">
    <subcellularLocation>
        <location evidence="1">Nucleus</location>
    </subcellularLocation>
</comment>
<dbReference type="Gene3D" id="1.20.920.10">
    <property type="entry name" value="Bromodomain-like"/>
    <property type="match status" value="1"/>
</dbReference>
<dbReference type="InterPro" id="IPR036427">
    <property type="entry name" value="Bromodomain-like_sf"/>
</dbReference>
<keyword evidence="9" id="KW-0804">Transcription</keyword>
<dbReference type="AlphaFoldDB" id="A0AAW0G496"/>
<evidence type="ECO:0000256" key="3">
    <source>
        <dbReference type="ARBA" id="ARBA00013184"/>
    </source>
</evidence>
<evidence type="ECO:0000259" key="15">
    <source>
        <dbReference type="PROSITE" id="PS51186"/>
    </source>
</evidence>
<dbReference type="Pfam" id="PF00583">
    <property type="entry name" value="Acetyltransf_1"/>
    <property type="match status" value="1"/>
</dbReference>